<proteinExistence type="predicted"/>
<dbReference type="RefSeq" id="XP_068356323.1">
    <property type="nucleotide sequence ID" value="XM_068493357.1"/>
</dbReference>
<organism evidence="1 2">
    <name type="scientific">Tritrichomonas foetus</name>
    <dbReference type="NCBI Taxonomy" id="1144522"/>
    <lineage>
        <taxon>Eukaryota</taxon>
        <taxon>Metamonada</taxon>
        <taxon>Parabasalia</taxon>
        <taxon>Tritrichomonadida</taxon>
        <taxon>Tritrichomonadidae</taxon>
        <taxon>Tritrichomonas</taxon>
    </lineage>
</organism>
<keyword evidence="2" id="KW-1185">Reference proteome</keyword>
<protein>
    <submittedName>
        <fullName evidence="1">Uncharacterized protein</fullName>
    </submittedName>
</protein>
<dbReference type="GeneID" id="94828061"/>
<gene>
    <name evidence="1" type="ORF">TRFO_06876</name>
</gene>
<evidence type="ECO:0000313" key="2">
    <source>
        <dbReference type="Proteomes" id="UP000179807"/>
    </source>
</evidence>
<sequence length="1224" mass="139347">MLILKILKLIILFFFFLIRKSYARLKFFKIKMNFETFVFKLLDFLDDAMPEIVIREKAIMQRIFQIIRHEDTKQNKILLPILRKWCRCAAVRISIERDKRLSIGPYSDIQKSFAPICQMFVDKLIPFFKNPKLLPLVIETVSDLLTIGNIPASPALVDIAMNSMTGKERKPLVIPLLNIVSKANFKVDGLPLLDPMIAKGFPELHQKLSLIAPDDFKEQITKINRIVSKIDKINNCEDEVDRDFLEFCDVSKLVTCSPPDVFVTHPNPQVRKTFYKYALEKKLDIHPFLESLLHHGIFDPEVKEYALALLSMKLPTLIEPPLPDQLLAYVQCIPMEKNGAIFNAIVDIIEGTDNFTYICSCIRFLYHKEDWVRDTIKKVLQATLQVSTFPDVLKQPQNDFYVEKFMKNLKKQSPVTESQIANNLLEIILSPEQPLDIKQVSSKSLAEMLLDPYCDVRSILPSLYTLSYEDFPELMHALAIRDGNFKINDHKKLFHLVQTINDKNALHLLPILTRAVFASLLYVESDGANLLRIPLFLEDQFIIKGSGGVYRPSSYQPVKEFPLSKIVKEWIDTKIIQNRPINDIFFKHKFYKFIVCNKRLGSDILTHIDAEDSAAAKLATSCPPKKFLTFLLLSVLDAKRASTAASSICEKYMNEMPMGAMKLAQVLIEYGGECKLPENICEYIVDPKYCRTALSLVVTAMRFKKEVNNIDFEKLETLIKYLEEERLPINVKRQLSALLLLKEKSDLSLKFAESSDAITKSFGFHTAIPNSESAALALSVASQETEAICARAAALELFTDYCRTNPPPSDNLAALYHTSTGETIFSLQLLKMLQIPSIRAQVSKANEFILSFLDSKCPPLYVNCALQCLLGIDFDDAKIAVALSELLPIKQYTDNVLQVLATTPDKSLNYFTSDIHQIICSTFAYDCDLNLAFVCINHLLLAGIPFPSCSVKILINLYQSFLEASCCSSALHTILPQIFNASTDAKEIALENGFPDLLYSELTVSRENKVHFNCVILTAAEFVFGFKEGQLALVKSWQLDTLIDIFQPTSEVLHFFLCLTSRNVEIETMYATEIGTGSLLKLLLEAFNSVHIQTPQVIQLLACILHSDVIRRVIYRKKKVKTFVSRLFKYVSMKNWKFAESLIRLFAVLTFYSDGIDNLLDSTHIAEMLEILMENDEIIQMDIFRILATNIKGHTRTWAGVQQSFKKHNKQLYEVFMEIVADQD</sequence>
<accession>A0A1J4JW01</accession>
<comment type="caution">
    <text evidence="1">The sequence shown here is derived from an EMBL/GenBank/DDBJ whole genome shotgun (WGS) entry which is preliminary data.</text>
</comment>
<dbReference type="VEuPathDB" id="TrichDB:TRFO_06876"/>
<dbReference type="EMBL" id="MLAK01000838">
    <property type="protein sequence ID" value="OHT03187.1"/>
    <property type="molecule type" value="Genomic_DNA"/>
</dbReference>
<dbReference type="Proteomes" id="UP000179807">
    <property type="component" value="Unassembled WGS sequence"/>
</dbReference>
<name>A0A1J4JW01_9EUKA</name>
<dbReference type="OrthoDB" id="10547150at2759"/>
<evidence type="ECO:0000313" key="1">
    <source>
        <dbReference type="EMBL" id="OHT03187.1"/>
    </source>
</evidence>
<dbReference type="AlphaFoldDB" id="A0A1J4JW01"/>
<reference evidence="1" key="1">
    <citation type="submission" date="2016-10" db="EMBL/GenBank/DDBJ databases">
        <authorList>
            <person name="Benchimol M."/>
            <person name="Almeida L.G."/>
            <person name="Vasconcelos A.T."/>
            <person name="Perreira-Neves A."/>
            <person name="Rosa I.A."/>
            <person name="Tasca T."/>
            <person name="Bogo M.R."/>
            <person name="de Souza W."/>
        </authorList>
    </citation>
    <scope>NUCLEOTIDE SEQUENCE [LARGE SCALE GENOMIC DNA]</scope>
    <source>
        <strain evidence="1">K</strain>
    </source>
</reference>